<organism evidence="1 2">
    <name type="scientific">Beauveria bassiana D1-5</name>
    <dbReference type="NCBI Taxonomy" id="1245745"/>
    <lineage>
        <taxon>Eukaryota</taxon>
        <taxon>Fungi</taxon>
        <taxon>Dikarya</taxon>
        <taxon>Ascomycota</taxon>
        <taxon>Pezizomycotina</taxon>
        <taxon>Sordariomycetes</taxon>
        <taxon>Hypocreomycetidae</taxon>
        <taxon>Hypocreales</taxon>
        <taxon>Cordycipitaceae</taxon>
        <taxon>Beauveria</taxon>
    </lineage>
</organism>
<gene>
    <name evidence="1" type="ORF">BBAD15_g10001</name>
</gene>
<sequence>MNGQQVPGNAGASVDISAEEARLREAMRQLKLLHVKVSRCRAALRKKATANHAHQSRLLRGTIPKMLDPLVQKQPSRELPSPRVRKVASNNPPADVMYAAFMRAVNEAQGNVKEFTELMRDEKSKEVFAMAEKSSNENPFGIKAWRHQDHPNWFNLDKDD</sequence>
<dbReference type="HOGENOM" id="CLU_133417_0_1_1"/>
<reference evidence="1 2" key="1">
    <citation type="submission" date="2012-10" db="EMBL/GenBank/DDBJ databases">
        <title>Genome sequencing and analysis of entomopathogenic fungi Beauveria bassiana D1-5.</title>
        <authorList>
            <person name="Li Q."/>
            <person name="Wang L."/>
            <person name="Zhang Z."/>
            <person name="Wang Q."/>
            <person name="Ren J."/>
            <person name="Wang M."/>
            <person name="Xu W."/>
            <person name="Wang J."/>
            <person name="Lu Y."/>
            <person name="Du Q."/>
            <person name="Sun Z."/>
        </authorList>
    </citation>
    <scope>NUCLEOTIDE SEQUENCE [LARGE SCALE GENOMIC DNA]</scope>
    <source>
        <strain evidence="1 2">D1-5</strain>
    </source>
</reference>
<dbReference type="STRING" id="1245745.A0A0A2VEL9"/>
<dbReference type="Proteomes" id="UP000030106">
    <property type="component" value="Unassembled WGS sequence"/>
</dbReference>
<evidence type="ECO:0000313" key="1">
    <source>
        <dbReference type="EMBL" id="KGQ04747.1"/>
    </source>
</evidence>
<dbReference type="AlphaFoldDB" id="A0A0A2VEL9"/>
<protein>
    <submittedName>
        <fullName evidence="1">Uncharacterized protein</fullName>
    </submittedName>
</protein>
<proteinExistence type="predicted"/>
<dbReference type="EMBL" id="ANFO01001016">
    <property type="protein sequence ID" value="KGQ04747.1"/>
    <property type="molecule type" value="Genomic_DNA"/>
</dbReference>
<name>A0A0A2VEL9_BEABA</name>
<dbReference type="OrthoDB" id="5326237at2759"/>
<comment type="caution">
    <text evidence="1">The sequence shown here is derived from an EMBL/GenBank/DDBJ whole genome shotgun (WGS) entry which is preliminary data.</text>
</comment>
<evidence type="ECO:0000313" key="2">
    <source>
        <dbReference type="Proteomes" id="UP000030106"/>
    </source>
</evidence>
<accession>A0A0A2VEL9</accession>